<comment type="similarity">
    <text evidence="2">Belongs to the methyl-accepting chemotaxis (MCP) protein family.</text>
</comment>
<dbReference type="PANTHER" id="PTHR43531:SF11">
    <property type="entry name" value="METHYL-ACCEPTING CHEMOTAXIS PROTEIN 3"/>
    <property type="match status" value="1"/>
</dbReference>
<evidence type="ECO:0000259" key="5">
    <source>
        <dbReference type="PROSITE" id="PS50111"/>
    </source>
</evidence>
<dbReference type="SMART" id="SM00283">
    <property type="entry name" value="MA"/>
    <property type="match status" value="1"/>
</dbReference>
<dbReference type="Gene3D" id="1.10.287.950">
    <property type="entry name" value="Methyl-accepting chemotaxis protein"/>
    <property type="match status" value="1"/>
</dbReference>
<keyword evidence="1" id="KW-0145">Chemotaxis</keyword>
<dbReference type="CDD" id="cd06225">
    <property type="entry name" value="HAMP"/>
    <property type="match status" value="1"/>
</dbReference>
<dbReference type="PRINTS" id="PR00260">
    <property type="entry name" value="CHEMTRNSDUCR"/>
</dbReference>
<dbReference type="GO" id="GO:0006935">
    <property type="term" value="P:chemotaxis"/>
    <property type="evidence" value="ECO:0007669"/>
    <property type="project" value="UniProtKB-KW"/>
</dbReference>
<keyword evidence="4" id="KW-0812">Transmembrane</keyword>
<dbReference type="PROSITE" id="PS50111">
    <property type="entry name" value="CHEMOTAXIS_TRANSDUC_2"/>
    <property type="match status" value="1"/>
</dbReference>
<protein>
    <recommendedName>
        <fullName evidence="8">Methyl-accepting chemotaxis protein III</fullName>
    </recommendedName>
</protein>
<dbReference type="Pfam" id="PF00015">
    <property type="entry name" value="MCPsignal"/>
    <property type="match status" value="1"/>
</dbReference>
<dbReference type="Pfam" id="PF12729">
    <property type="entry name" value="4HB_MCP_1"/>
    <property type="match status" value="1"/>
</dbReference>
<dbReference type="GO" id="GO:0005886">
    <property type="term" value="C:plasma membrane"/>
    <property type="evidence" value="ECO:0007669"/>
    <property type="project" value="TreeGrafter"/>
</dbReference>
<dbReference type="InterPro" id="IPR004090">
    <property type="entry name" value="Chemotax_Me-accpt_rcpt"/>
</dbReference>
<dbReference type="CDD" id="cd19411">
    <property type="entry name" value="MCP2201-like_sensor"/>
    <property type="match status" value="1"/>
</dbReference>
<dbReference type="SMART" id="SM00304">
    <property type="entry name" value="HAMP"/>
    <property type="match status" value="1"/>
</dbReference>
<evidence type="ECO:0000256" key="4">
    <source>
        <dbReference type="SAM" id="Phobius"/>
    </source>
</evidence>
<evidence type="ECO:0000256" key="2">
    <source>
        <dbReference type="ARBA" id="ARBA00029447"/>
    </source>
</evidence>
<dbReference type="InterPro" id="IPR024478">
    <property type="entry name" value="HlyB_4HB_MCP"/>
</dbReference>
<dbReference type="Pfam" id="PF00672">
    <property type="entry name" value="HAMP"/>
    <property type="match status" value="1"/>
</dbReference>
<dbReference type="Gene3D" id="6.10.340.10">
    <property type="match status" value="1"/>
</dbReference>
<dbReference type="GO" id="GO:0007165">
    <property type="term" value="P:signal transduction"/>
    <property type="evidence" value="ECO:0007669"/>
    <property type="project" value="InterPro"/>
</dbReference>
<feature type="region of interest" description="Disordered" evidence="3">
    <location>
        <begin position="560"/>
        <end position="580"/>
    </location>
</feature>
<dbReference type="PANTHER" id="PTHR43531">
    <property type="entry name" value="PROTEIN ICFG"/>
    <property type="match status" value="1"/>
</dbReference>
<comment type="caution">
    <text evidence="7">The sequence shown here is derived from an EMBL/GenBank/DDBJ whole genome shotgun (WGS) entry which is preliminary data.</text>
</comment>
<accession>A0A644VS92</accession>
<sequence>MRNLSIGKKLTLTFAIVLILYAGALLIALLLGLQTVSDSFTGFYSGPHQAVTAGLDLRRSIQIIQKDMLKLLMENDASEAKEFTQEMDSAVLDFNHNLETLQSTLTRPENQARLQEIVAKQPVLNAAQEKVLSTIAQRRMEEAYAIYTDEYAPVAADIQALSIEISQSAQSVGDGYYHSAQETQREIIFAILAYFIASMALIIVLCIFIVRSITKPVREIEAAAKLLADGKLDARVTYTSKDEIGSLADSIRILIQNLSGYISDISHILGCMSDGDMTVSVDMEYRNDFAPIKLSMEQIIQSLHQTLLQISTSSQQVAAGSEQLASGAQSLSQGATEQASSAEELVASIGHVSERINQNAKNAGNASVNMEQTIQEIQRGDQQMKRLVSAMGEIAQTSGEIQRIVKTIDDIAFQTNILALNAAVEAARAGSAGRGFAVVAEEVRNLAGKSASAAKDTTSLIENTLSAIGNGNTMVVETERSLEQISVKASSVASLVEEIAAASQAQSAAIQQINAGINQISSVIQTNSATAEESAASSEELSAQAEMLETLVSQFKLNRDSLSGPQRAPQALGAPALQRF</sequence>
<evidence type="ECO:0000313" key="7">
    <source>
        <dbReference type="EMBL" id="MPL94275.1"/>
    </source>
</evidence>
<feature type="transmembrane region" description="Helical" evidence="4">
    <location>
        <begin position="187"/>
        <end position="210"/>
    </location>
</feature>
<gene>
    <name evidence="7" type="ORF">SDC9_40426</name>
</gene>
<dbReference type="InterPro" id="IPR004089">
    <property type="entry name" value="MCPsignal_dom"/>
</dbReference>
<dbReference type="InterPro" id="IPR003660">
    <property type="entry name" value="HAMP_dom"/>
</dbReference>
<organism evidence="7">
    <name type="scientific">bioreactor metagenome</name>
    <dbReference type="NCBI Taxonomy" id="1076179"/>
    <lineage>
        <taxon>unclassified sequences</taxon>
        <taxon>metagenomes</taxon>
        <taxon>ecological metagenomes</taxon>
    </lineage>
</organism>
<evidence type="ECO:0008006" key="8">
    <source>
        <dbReference type="Google" id="ProtNLM"/>
    </source>
</evidence>
<dbReference type="InterPro" id="IPR047347">
    <property type="entry name" value="YvaQ-like_sensor"/>
</dbReference>
<feature type="domain" description="HAMP" evidence="6">
    <location>
        <begin position="211"/>
        <end position="263"/>
    </location>
</feature>
<dbReference type="SUPFAM" id="SSF58104">
    <property type="entry name" value="Methyl-accepting chemotaxis protein (MCP) signaling domain"/>
    <property type="match status" value="1"/>
</dbReference>
<reference evidence="7" key="1">
    <citation type="submission" date="2019-08" db="EMBL/GenBank/DDBJ databases">
        <authorList>
            <person name="Kucharzyk K."/>
            <person name="Murdoch R.W."/>
            <person name="Higgins S."/>
            <person name="Loffler F."/>
        </authorList>
    </citation>
    <scope>NUCLEOTIDE SEQUENCE</scope>
</reference>
<feature type="transmembrane region" description="Helical" evidence="4">
    <location>
        <begin position="12"/>
        <end position="33"/>
    </location>
</feature>
<dbReference type="EMBL" id="VSSQ01000421">
    <property type="protein sequence ID" value="MPL94275.1"/>
    <property type="molecule type" value="Genomic_DNA"/>
</dbReference>
<name>A0A644VS92_9ZZZZ</name>
<keyword evidence="4" id="KW-1133">Transmembrane helix</keyword>
<evidence type="ECO:0000256" key="3">
    <source>
        <dbReference type="SAM" id="MobiDB-lite"/>
    </source>
</evidence>
<evidence type="ECO:0000256" key="1">
    <source>
        <dbReference type="ARBA" id="ARBA00022500"/>
    </source>
</evidence>
<keyword evidence="4" id="KW-0472">Membrane</keyword>
<evidence type="ECO:0000259" key="6">
    <source>
        <dbReference type="PROSITE" id="PS50885"/>
    </source>
</evidence>
<proteinExistence type="inferred from homology"/>
<dbReference type="InterPro" id="IPR051310">
    <property type="entry name" value="MCP_chemotaxis"/>
</dbReference>
<feature type="domain" description="Methyl-accepting transducer" evidence="5">
    <location>
        <begin position="313"/>
        <end position="542"/>
    </location>
</feature>
<dbReference type="AlphaFoldDB" id="A0A644VS92"/>
<dbReference type="GO" id="GO:0004888">
    <property type="term" value="F:transmembrane signaling receptor activity"/>
    <property type="evidence" value="ECO:0007669"/>
    <property type="project" value="InterPro"/>
</dbReference>
<dbReference type="FunFam" id="1.10.287.950:FF:000001">
    <property type="entry name" value="Methyl-accepting chemotaxis sensory transducer"/>
    <property type="match status" value="1"/>
</dbReference>
<dbReference type="PROSITE" id="PS50885">
    <property type="entry name" value="HAMP"/>
    <property type="match status" value="1"/>
</dbReference>